<dbReference type="AlphaFoldDB" id="A0A9Q2P8N0"/>
<dbReference type="RefSeq" id="WP_138487889.1">
    <property type="nucleotide sequence ID" value="NZ_JAFBWU010000038.1"/>
</dbReference>
<feature type="domain" description="Dihydroxy-acid/6-phosphogluconate dehydratase C-terminal" evidence="5">
    <location>
        <begin position="377"/>
        <end position="587"/>
    </location>
</feature>
<evidence type="ECO:0000259" key="4">
    <source>
        <dbReference type="Pfam" id="PF00920"/>
    </source>
</evidence>
<evidence type="ECO:0000313" key="7">
    <source>
        <dbReference type="EMBL" id="MBM2419921.1"/>
    </source>
</evidence>
<dbReference type="PROSITE" id="PS00887">
    <property type="entry name" value="ILVD_EDD_2"/>
    <property type="match status" value="1"/>
</dbReference>
<dbReference type="SUPFAM" id="SSF52016">
    <property type="entry name" value="LeuD/IlvD-like"/>
    <property type="match status" value="1"/>
</dbReference>
<feature type="region of interest" description="Disordered" evidence="3">
    <location>
        <begin position="602"/>
        <end position="622"/>
    </location>
</feature>
<feature type="compositionally biased region" description="Polar residues" evidence="3">
    <location>
        <begin position="606"/>
        <end position="622"/>
    </location>
</feature>
<evidence type="ECO:0000256" key="3">
    <source>
        <dbReference type="SAM" id="MobiDB-lite"/>
    </source>
</evidence>
<evidence type="ECO:0000313" key="8">
    <source>
        <dbReference type="Proteomes" id="UP000755667"/>
    </source>
</evidence>
<reference evidence="6 9" key="1">
    <citation type="submission" date="2021-01" db="EMBL/GenBank/DDBJ databases">
        <title>Diatom-associated Roseobacters Show Island Model of Population Structure.</title>
        <authorList>
            <person name="Qu L."/>
            <person name="Feng X."/>
            <person name="Chen Y."/>
            <person name="Li L."/>
            <person name="Wang X."/>
            <person name="Hu Z."/>
            <person name="Wang H."/>
            <person name="Luo H."/>
        </authorList>
    </citation>
    <scope>NUCLEOTIDE SEQUENCE</scope>
    <source>
        <strain evidence="7 9">CC28-63</strain>
        <strain evidence="6">CC28-69</strain>
    </source>
</reference>
<evidence type="ECO:0000313" key="6">
    <source>
        <dbReference type="EMBL" id="MBM2415238.1"/>
    </source>
</evidence>
<dbReference type="InterPro" id="IPR037237">
    <property type="entry name" value="IlvD/EDD_N"/>
</dbReference>
<organism evidence="6 8">
    <name type="scientific">Marivita cryptomonadis</name>
    <dbReference type="NCBI Taxonomy" id="505252"/>
    <lineage>
        <taxon>Bacteria</taxon>
        <taxon>Pseudomonadati</taxon>
        <taxon>Pseudomonadota</taxon>
        <taxon>Alphaproteobacteria</taxon>
        <taxon>Rhodobacterales</taxon>
        <taxon>Roseobacteraceae</taxon>
        <taxon>Marivita</taxon>
    </lineage>
</organism>
<keyword evidence="9" id="KW-1185">Reference proteome</keyword>
<dbReference type="PANTHER" id="PTHR21000">
    <property type="entry name" value="DIHYDROXY-ACID DEHYDRATASE DAD"/>
    <property type="match status" value="1"/>
</dbReference>
<dbReference type="InterPro" id="IPR000581">
    <property type="entry name" value="ILV_EDD_N"/>
</dbReference>
<dbReference type="InterPro" id="IPR050165">
    <property type="entry name" value="DHAD_IlvD/Edd"/>
</dbReference>
<dbReference type="Proteomes" id="UP000809440">
    <property type="component" value="Unassembled WGS sequence"/>
</dbReference>
<dbReference type="EMBL" id="JAFBXE010000036">
    <property type="protein sequence ID" value="MBM2415238.1"/>
    <property type="molecule type" value="Genomic_DNA"/>
</dbReference>
<dbReference type="EMBL" id="JAFBXF010000037">
    <property type="protein sequence ID" value="MBM2419921.1"/>
    <property type="molecule type" value="Genomic_DNA"/>
</dbReference>
<evidence type="ECO:0000256" key="2">
    <source>
        <dbReference type="ARBA" id="ARBA00023239"/>
    </source>
</evidence>
<evidence type="ECO:0000313" key="9">
    <source>
        <dbReference type="Proteomes" id="UP000809440"/>
    </source>
</evidence>
<dbReference type="Pfam" id="PF24877">
    <property type="entry name" value="ILV_EDD_C"/>
    <property type="match status" value="1"/>
</dbReference>
<gene>
    <name evidence="6" type="ORF">JQX41_23285</name>
    <name evidence="7" type="ORF">JQX48_23370</name>
</gene>
<evidence type="ECO:0000259" key="5">
    <source>
        <dbReference type="Pfam" id="PF24877"/>
    </source>
</evidence>
<evidence type="ECO:0000256" key="1">
    <source>
        <dbReference type="ARBA" id="ARBA00006486"/>
    </source>
</evidence>
<comment type="similarity">
    <text evidence="1">Belongs to the IlvD/Edd family.</text>
</comment>
<sequence>MTNPNAVLIDRHPGRSTQTIGLARELGTDPELIHSPSVGVVGTKGDSQCYLGVAAKVEAIHQALKSRIGTGIGQLRFRLVQPEFTIATSDGMRNGTPEMRYSLIGREVTQDALCEHFSATGLAGTIAVVACDKPPVGTLAAMLEHNLPSIIMSDGPIRPGTDPKSGEKLDIVSAFQVAGHPDPEYRHHIACHACPGFGSCGGMFTYNTMQTFIGVLGMQPLHMVAPPSDDPRRLTEFPQELVTLLARMIEADLKPRDIVGRDSLRNATIVAMAIGGSTNALLHAPEIARAAGFADYWKDIITPEEFNHLSQHVVPVLTNARPYGKYSMVDIDAVGGVQVIVRELLEAGLLNGDVPTCTGETLAQQVERLGAKRADGEVIYPVAAPYKPTGGLRMLGGNLSPEFSAILKLAGVEGGLENNLFKGKARVFDGQQALLDMLDQTPEAFEDNDMIIVRYEGPSGAPGMPEMLDPNARITALCRERGIVVALMTDARFSGGSIGLVIGHVGPEAALGGPIALVEDGDEILVDLNINEINCTPLTDPAVFNARKAAWDKAVADNGGFHPSLPDADTRLLQRARHMAVPATRGAGLHPNRTVWVRNPREAMQSGFTPQNKFRSRSTTTA</sequence>
<dbReference type="GO" id="GO:0009082">
    <property type="term" value="P:branched-chain amino acid biosynthetic process"/>
    <property type="evidence" value="ECO:0007669"/>
    <property type="project" value="TreeGrafter"/>
</dbReference>
<name>A0A9Q2P8N0_9RHOB</name>
<comment type="caution">
    <text evidence="6">The sequence shown here is derived from an EMBL/GenBank/DDBJ whole genome shotgun (WGS) entry which is preliminary data.</text>
</comment>
<feature type="domain" description="Dihydroxy-acid/6-phosphogluconate dehydratase N-terminal" evidence="4">
    <location>
        <begin position="82"/>
        <end position="364"/>
    </location>
</feature>
<dbReference type="Gene3D" id="3.50.30.80">
    <property type="entry name" value="IlvD/EDD C-terminal domain-like"/>
    <property type="match status" value="1"/>
</dbReference>
<accession>A0A9Q2P8N0</accession>
<keyword evidence="2" id="KW-0456">Lyase</keyword>
<dbReference type="Pfam" id="PF00920">
    <property type="entry name" value="ILVD_EDD_N"/>
    <property type="match status" value="1"/>
</dbReference>
<dbReference type="PANTHER" id="PTHR21000:SF5">
    <property type="entry name" value="DIHYDROXY-ACID DEHYDRATASE, MITOCHONDRIAL"/>
    <property type="match status" value="1"/>
</dbReference>
<dbReference type="GO" id="GO:0004160">
    <property type="term" value="F:dihydroxy-acid dehydratase activity"/>
    <property type="evidence" value="ECO:0007669"/>
    <property type="project" value="TreeGrafter"/>
</dbReference>
<proteinExistence type="inferred from homology"/>
<protein>
    <submittedName>
        <fullName evidence="6">Dihydroxy-acid dehydratase</fullName>
    </submittedName>
</protein>
<dbReference type="InterPro" id="IPR056740">
    <property type="entry name" value="ILV_EDD_C"/>
</dbReference>
<dbReference type="InterPro" id="IPR020558">
    <property type="entry name" value="DiOHA_6PGluconate_deHydtase_CS"/>
</dbReference>
<dbReference type="Proteomes" id="UP000755667">
    <property type="component" value="Unassembled WGS sequence"/>
</dbReference>
<dbReference type="SUPFAM" id="SSF143975">
    <property type="entry name" value="IlvD/EDD N-terminal domain-like"/>
    <property type="match status" value="1"/>
</dbReference>
<dbReference type="InterPro" id="IPR042096">
    <property type="entry name" value="Dihydro-acid_dehy_C"/>
</dbReference>